<organism evidence="1 2">
    <name type="scientific">Panicum hallii var. hallii</name>
    <dbReference type="NCBI Taxonomy" id="1504633"/>
    <lineage>
        <taxon>Eukaryota</taxon>
        <taxon>Viridiplantae</taxon>
        <taxon>Streptophyta</taxon>
        <taxon>Embryophyta</taxon>
        <taxon>Tracheophyta</taxon>
        <taxon>Spermatophyta</taxon>
        <taxon>Magnoliopsida</taxon>
        <taxon>Liliopsida</taxon>
        <taxon>Poales</taxon>
        <taxon>Poaceae</taxon>
        <taxon>PACMAD clade</taxon>
        <taxon>Panicoideae</taxon>
        <taxon>Panicodae</taxon>
        <taxon>Paniceae</taxon>
        <taxon>Panicinae</taxon>
        <taxon>Panicum</taxon>
        <taxon>Panicum sect. Panicum</taxon>
    </lineage>
</organism>
<proteinExistence type="predicted"/>
<gene>
    <name evidence="1" type="ORF">GQ55_5G389400</name>
</gene>
<accession>A0A2T7DMY7</accession>
<reference evidence="1 2" key="1">
    <citation type="submission" date="2018-04" db="EMBL/GenBank/DDBJ databases">
        <title>WGS assembly of Panicum hallii var. hallii HAL2.</title>
        <authorList>
            <person name="Lovell J."/>
            <person name="Jenkins J."/>
            <person name="Lowry D."/>
            <person name="Mamidi S."/>
            <person name="Sreedasyam A."/>
            <person name="Weng X."/>
            <person name="Barry K."/>
            <person name="Bonette J."/>
            <person name="Campitelli B."/>
            <person name="Daum C."/>
            <person name="Gordon S."/>
            <person name="Gould B."/>
            <person name="Lipzen A."/>
            <person name="MacQueen A."/>
            <person name="Palacio-Mejia J."/>
            <person name="Plott C."/>
            <person name="Shakirov E."/>
            <person name="Shu S."/>
            <person name="Yoshinaga Y."/>
            <person name="Zane M."/>
            <person name="Rokhsar D."/>
            <person name="Grimwood J."/>
            <person name="Schmutz J."/>
            <person name="Juenger T."/>
        </authorList>
    </citation>
    <scope>NUCLEOTIDE SEQUENCE [LARGE SCALE GENOMIC DNA]</scope>
    <source>
        <strain evidence="2">cv. HAL2</strain>
    </source>
</reference>
<keyword evidence="2" id="KW-1185">Reference proteome</keyword>
<evidence type="ECO:0000313" key="1">
    <source>
        <dbReference type="EMBL" id="PUZ56955.1"/>
    </source>
</evidence>
<dbReference type="EMBL" id="CM009753">
    <property type="protein sequence ID" value="PUZ56955.1"/>
    <property type="molecule type" value="Genomic_DNA"/>
</dbReference>
<dbReference type="Proteomes" id="UP000244336">
    <property type="component" value="Chromosome 5"/>
</dbReference>
<sequence length="86" mass="9641">MWGVEDPLPKSKRRQRMEQIWAQNNSINSQGVVVEASDGGFKTTKENMAAAMSCDSMGKSNNLMMGEYTGLMLEQIRSPVYHIDTL</sequence>
<dbReference type="Gramene" id="PUZ56955">
    <property type="protein sequence ID" value="PUZ56955"/>
    <property type="gene ID" value="GQ55_5G389400"/>
</dbReference>
<protein>
    <submittedName>
        <fullName evidence="1">Uncharacterized protein</fullName>
    </submittedName>
</protein>
<name>A0A2T7DMY7_9POAL</name>
<dbReference type="AlphaFoldDB" id="A0A2T7DMY7"/>
<evidence type="ECO:0000313" key="2">
    <source>
        <dbReference type="Proteomes" id="UP000244336"/>
    </source>
</evidence>